<reference evidence="2 3" key="1">
    <citation type="journal article" date="2018" name="Elife">
        <title>Firefly genomes illuminate parallel origins of bioluminescence in beetles.</title>
        <authorList>
            <person name="Fallon T.R."/>
            <person name="Lower S.E."/>
            <person name="Chang C.H."/>
            <person name="Bessho-Uehara M."/>
            <person name="Martin G.J."/>
            <person name="Bewick A.J."/>
            <person name="Behringer M."/>
            <person name="Debat H.J."/>
            <person name="Wong I."/>
            <person name="Day J.C."/>
            <person name="Suvorov A."/>
            <person name="Silva C.J."/>
            <person name="Stanger-Hall K.F."/>
            <person name="Hall D.W."/>
            <person name="Schmitz R.J."/>
            <person name="Nelson D.R."/>
            <person name="Lewis S.M."/>
            <person name="Shigenobu S."/>
            <person name="Bybee S.M."/>
            <person name="Larracuente A.M."/>
            <person name="Oba Y."/>
            <person name="Weng J.K."/>
        </authorList>
    </citation>
    <scope>NUCLEOTIDE SEQUENCE [LARGE SCALE GENOMIC DNA]</scope>
    <source>
        <strain evidence="2">1611_PpyrPB1</strain>
        <tissue evidence="2">Whole body</tissue>
    </source>
</reference>
<gene>
    <name evidence="2" type="ORF">PPYR_06260</name>
</gene>
<dbReference type="EMBL" id="VVIM01000004">
    <property type="protein sequence ID" value="KAB0800520.1"/>
    <property type="molecule type" value="Genomic_DNA"/>
</dbReference>
<dbReference type="InterPro" id="IPR018289">
    <property type="entry name" value="MULE_transposase_dom"/>
</dbReference>
<feature type="non-terminal residue" evidence="2">
    <location>
        <position position="154"/>
    </location>
</feature>
<name>A0A5N4ATG3_PHOPY</name>
<dbReference type="Pfam" id="PF10551">
    <property type="entry name" value="MULE"/>
    <property type="match status" value="1"/>
</dbReference>
<comment type="caution">
    <text evidence="2">The sequence shown here is derived from an EMBL/GenBank/DDBJ whole genome shotgun (WGS) entry which is preliminary data.</text>
</comment>
<accession>A0A5N4ATG3</accession>
<dbReference type="AlphaFoldDB" id="A0A5N4ATG3"/>
<organism evidence="2 3">
    <name type="scientific">Photinus pyralis</name>
    <name type="common">Common eastern firefly</name>
    <name type="synonym">Lampyris pyralis</name>
    <dbReference type="NCBI Taxonomy" id="7054"/>
    <lineage>
        <taxon>Eukaryota</taxon>
        <taxon>Metazoa</taxon>
        <taxon>Ecdysozoa</taxon>
        <taxon>Arthropoda</taxon>
        <taxon>Hexapoda</taxon>
        <taxon>Insecta</taxon>
        <taxon>Pterygota</taxon>
        <taxon>Neoptera</taxon>
        <taxon>Endopterygota</taxon>
        <taxon>Coleoptera</taxon>
        <taxon>Polyphaga</taxon>
        <taxon>Elateriformia</taxon>
        <taxon>Elateroidea</taxon>
        <taxon>Lampyridae</taxon>
        <taxon>Lampyrinae</taxon>
        <taxon>Photinus</taxon>
    </lineage>
</organism>
<feature type="domain" description="MULE transposase" evidence="1">
    <location>
        <begin position="20"/>
        <end position="87"/>
    </location>
</feature>
<evidence type="ECO:0000259" key="1">
    <source>
        <dbReference type="Pfam" id="PF10551"/>
    </source>
</evidence>
<evidence type="ECO:0000313" key="3">
    <source>
        <dbReference type="Proteomes" id="UP000327044"/>
    </source>
</evidence>
<dbReference type="InParanoid" id="A0A5N4ATG3"/>
<sequence length="154" mass="18292">MGLSARHCSFCTDLDVVRYNIVIPVVYALLPNKTRASYVKLLQELKRIQVGLQPMQLMTDFEHAAMQAFQQEFPETNRSGCFFHLTQSVWRKVQEQGLKARTDIFQSVRYEQDYQFARWVRMIPALAFLRPENVSDAFEDLNRRRRISRRYHCN</sequence>
<dbReference type="Proteomes" id="UP000327044">
    <property type="component" value="Unassembled WGS sequence"/>
</dbReference>
<keyword evidence="3" id="KW-1185">Reference proteome</keyword>
<proteinExistence type="predicted"/>
<evidence type="ECO:0000313" key="2">
    <source>
        <dbReference type="EMBL" id="KAB0800520.1"/>
    </source>
</evidence>
<protein>
    <recommendedName>
        <fullName evidence="1">MULE transposase domain-containing protein</fullName>
    </recommendedName>
</protein>